<evidence type="ECO:0000313" key="9">
    <source>
        <dbReference type="EMBL" id="VAX02957.1"/>
    </source>
</evidence>
<feature type="transmembrane region" description="Helical" evidence="6">
    <location>
        <begin position="12"/>
        <end position="34"/>
    </location>
</feature>
<dbReference type="GO" id="GO:0005886">
    <property type="term" value="C:plasma membrane"/>
    <property type="evidence" value="ECO:0007669"/>
    <property type="project" value="TreeGrafter"/>
</dbReference>
<dbReference type="InterPro" id="IPR027470">
    <property type="entry name" value="Cation_efflux_CTD"/>
</dbReference>
<keyword evidence="3 6" id="KW-0812">Transmembrane</keyword>
<reference evidence="9" key="1">
    <citation type="submission" date="2018-06" db="EMBL/GenBank/DDBJ databases">
        <authorList>
            <person name="Zhirakovskaya E."/>
        </authorList>
    </citation>
    <scope>NUCLEOTIDE SEQUENCE</scope>
</reference>
<evidence type="ECO:0000256" key="1">
    <source>
        <dbReference type="ARBA" id="ARBA00004141"/>
    </source>
</evidence>
<feature type="transmembrane region" description="Helical" evidence="6">
    <location>
        <begin position="176"/>
        <end position="194"/>
    </location>
</feature>
<accession>A0A3B1BD80</accession>
<comment type="subcellular location">
    <subcellularLocation>
        <location evidence="1">Membrane</location>
        <topology evidence="1">Multi-pass membrane protein</topology>
    </subcellularLocation>
</comment>
<dbReference type="Gene3D" id="1.20.1510.10">
    <property type="entry name" value="Cation efflux protein transmembrane domain"/>
    <property type="match status" value="1"/>
</dbReference>
<dbReference type="SUPFAM" id="SSF161111">
    <property type="entry name" value="Cation efflux protein transmembrane domain-like"/>
    <property type="match status" value="1"/>
</dbReference>
<dbReference type="PANTHER" id="PTHR43840:SF15">
    <property type="entry name" value="MITOCHONDRIAL METAL TRANSPORTER 1-RELATED"/>
    <property type="match status" value="1"/>
</dbReference>
<dbReference type="SUPFAM" id="SSF160240">
    <property type="entry name" value="Cation efflux protein cytoplasmic domain-like"/>
    <property type="match status" value="1"/>
</dbReference>
<gene>
    <name evidence="9" type="ORF">MNBD_GAMMA20-113</name>
</gene>
<proteinExistence type="predicted"/>
<dbReference type="GO" id="GO:0015341">
    <property type="term" value="F:zinc efflux antiporter activity"/>
    <property type="evidence" value="ECO:0007669"/>
    <property type="project" value="TreeGrafter"/>
</dbReference>
<feature type="domain" description="Cation efflux protein cytoplasmic" evidence="8">
    <location>
        <begin position="212"/>
        <end position="285"/>
    </location>
</feature>
<dbReference type="InterPro" id="IPR050291">
    <property type="entry name" value="CDF_Transporter"/>
</dbReference>
<organism evidence="9">
    <name type="scientific">hydrothermal vent metagenome</name>
    <dbReference type="NCBI Taxonomy" id="652676"/>
    <lineage>
        <taxon>unclassified sequences</taxon>
        <taxon>metagenomes</taxon>
        <taxon>ecological metagenomes</taxon>
    </lineage>
</organism>
<evidence type="ECO:0000256" key="2">
    <source>
        <dbReference type="ARBA" id="ARBA00022448"/>
    </source>
</evidence>
<dbReference type="NCBIfam" id="TIGR01297">
    <property type="entry name" value="CDF"/>
    <property type="match status" value="1"/>
</dbReference>
<evidence type="ECO:0000259" key="7">
    <source>
        <dbReference type="Pfam" id="PF01545"/>
    </source>
</evidence>
<feature type="domain" description="Cation efflux protein transmembrane" evidence="7">
    <location>
        <begin position="14"/>
        <end position="205"/>
    </location>
</feature>
<dbReference type="GO" id="GO:0015086">
    <property type="term" value="F:cadmium ion transmembrane transporter activity"/>
    <property type="evidence" value="ECO:0007669"/>
    <property type="project" value="TreeGrafter"/>
</dbReference>
<feature type="transmembrane region" description="Helical" evidence="6">
    <location>
        <begin position="81"/>
        <end position="98"/>
    </location>
</feature>
<feature type="transmembrane region" description="Helical" evidence="6">
    <location>
        <begin position="110"/>
        <end position="132"/>
    </location>
</feature>
<dbReference type="GO" id="GO:0015093">
    <property type="term" value="F:ferrous iron transmembrane transporter activity"/>
    <property type="evidence" value="ECO:0007669"/>
    <property type="project" value="TreeGrafter"/>
</dbReference>
<protein>
    <submittedName>
        <fullName evidence="9">Uncharacterized protein</fullName>
    </submittedName>
</protein>
<dbReference type="InterPro" id="IPR002524">
    <property type="entry name" value="Cation_efflux"/>
</dbReference>
<evidence type="ECO:0000256" key="6">
    <source>
        <dbReference type="SAM" id="Phobius"/>
    </source>
</evidence>
<dbReference type="Pfam" id="PF01545">
    <property type="entry name" value="Cation_efflux"/>
    <property type="match status" value="1"/>
</dbReference>
<dbReference type="InterPro" id="IPR058533">
    <property type="entry name" value="Cation_efflux_TM"/>
</dbReference>
<name>A0A3B1BD80_9ZZZZ</name>
<dbReference type="AlphaFoldDB" id="A0A3B1BD80"/>
<keyword evidence="5 6" id="KW-0472">Membrane</keyword>
<dbReference type="InterPro" id="IPR027469">
    <property type="entry name" value="Cation_efflux_TMD_sf"/>
</dbReference>
<dbReference type="PANTHER" id="PTHR43840">
    <property type="entry name" value="MITOCHONDRIAL METAL TRANSPORTER 1-RELATED"/>
    <property type="match status" value="1"/>
</dbReference>
<dbReference type="GO" id="GO:0006882">
    <property type="term" value="P:intracellular zinc ion homeostasis"/>
    <property type="evidence" value="ECO:0007669"/>
    <property type="project" value="TreeGrafter"/>
</dbReference>
<evidence type="ECO:0000259" key="8">
    <source>
        <dbReference type="Pfam" id="PF16916"/>
    </source>
</evidence>
<dbReference type="Gene3D" id="3.30.70.1350">
    <property type="entry name" value="Cation efflux protein, cytoplasmic domain"/>
    <property type="match status" value="1"/>
</dbReference>
<keyword evidence="2" id="KW-0813">Transport</keyword>
<dbReference type="Pfam" id="PF16916">
    <property type="entry name" value="ZT_dimer"/>
    <property type="match status" value="1"/>
</dbReference>
<keyword evidence="4 6" id="KW-1133">Transmembrane helix</keyword>
<evidence type="ECO:0000256" key="5">
    <source>
        <dbReference type="ARBA" id="ARBA00023136"/>
    </source>
</evidence>
<dbReference type="InterPro" id="IPR036837">
    <property type="entry name" value="Cation_efflux_CTD_sf"/>
</dbReference>
<sequence length="403" mass="44705">MATASALAQTRRWLLISTLLNAVLAMFKLAWGLFSGSTVVLADAIHSFTDVLGALLVYGAVRFSTRHSRRFPLGMYKLEDMAALLGGLAVLFAGYEILRSVFFGSGVTNASVPFATLGFMALVLWVQAVFYLREKRAAACLNSPGLNSDVVNWLGDMGAGLVVMAGIGGHLLDIPYAQEVAVIVIAAMIFYGAYEVIRDSLFSLLDASATSNDREEIQRYLSSHPALEEVRDLYVRSAGSVLFVRATLVLDIQSFNKAHQLVDDIAEQLKQKIPRIEEVTLHYEPVHQRCKRTATLFEADRKTLAHHFGKARYIRLEEGSAGDRTQSWYSNPFSEGEHGRAMKLIAWLLRNRVNEVRLLPGKIPDTLVEILETVEIDYRPVTESVVLTQNGLNRTPEGGMQRE</sequence>
<feature type="transmembrane region" description="Helical" evidence="6">
    <location>
        <begin position="40"/>
        <end position="61"/>
    </location>
</feature>
<evidence type="ECO:0000256" key="4">
    <source>
        <dbReference type="ARBA" id="ARBA00022989"/>
    </source>
</evidence>
<dbReference type="EMBL" id="UOFU01000303">
    <property type="protein sequence ID" value="VAX02957.1"/>
    <property type="molecule type" value="Genomic_DNA"/>
</dbReference>
<evidence type="ECO:0000256" key="3">
    <source>
        <dbReference type="ARBA" id="ARBA00022692"/>
    </source>
</evidence>